<sequence>MKKLSFKILFPLIAFAYCIAFFEIEIGGLQQTWGDEFDTYVTSYHDSKITTPDNVNIDVDLTFTPLHSFFHFIDPQLQVVGIAFQNIDPQYLVSSRLFIRNCIWLI</sequence>
<proteinExistence type="predicted"/>
<protein>
    <submittedName>
        <fullName evidence="1">Uncharacterized protein</fullName>
    </submittedName>
</protein>
<dbReference type="EMBL" id="FOKK01000014">
    <property type="protein sequence ID" value="SFB50191.1"/>
    <property type="molecule type" value="Genomic_DNA"/>
</dbReference>
<organism evidence="1 2">
    <name type="scientific">Algoriphagus aquimarinus</name>
    <dbReference type="NCBI Taxonomy" id="237018"/>
    <lineage>
        <taxon>Bacteria</taxon>
        <taxon>Pseudomonadati</taxon>
        <taxon>Bacteroidota</taxon>
        <taxon>Cytophagia</taxon>
        <taxon>Cytophagales</taxon>
        <taxon>Cyclobacteriaceae</taxon>
        <taxon>Algoriphagus</taxon>
    </lineage>
</organism>
<gene>
    <name evidence="1" type="ORF">SAMN04489723_11445</name>
</gene>
<accession>A0A1I1BIW2</accession>
<dbReference type="Proteomes" id="UP000198790">
    <property type="component" value="Unassembled WGS sequence"/>
</dbReference>
<name>A0A1I1BIW2_9BACT</name>
<evidence type="ECO:0000313" key="1">
    <source>
        <dbReference type="EMBL" id="SFB50191.1"/>
    </source>
</evidence>
<reference evidence="1 2" key="1">
    <citation type="submission" date="2016-10" db="EMBL/GenBank/DDBJ databases">
        <authorList>
            <person name="de Groot N.N."/>
        </authorList>
    </citation>
    <scope>NUCLEOTIDE SEQUENCE [LARGE SCALE GENOMIC DNA]</scope>
    <source>
        <strain evidence="1 2">DSM 23399</strain>
    </source>
</reference>
<evidence type="ECO:0000313" key="2">
    <source>
        <dbReference type="Proteomes" id="UP000198790"/>
    </source>
</evidence>
<dbReference type="AlphaFoldDB" id="A0A1I1BIW2"/>
<keyword evidence="2" id="KW-1185">Reference proteome</keyword>
<dbReference type="STRING" id="237018.SAMN04489723_11445"/>
<dbReference type="RefSeq" id="WP_092899407.1">
    <property type="nucleotide sequence ID" value="NZ_FOKK01000014.1"/>
</dbReference>